<name>A0A9N8DHE8_9STRA</name>
<evidence type="ECO:0000256" key="1">
    <source>
        <dbReference type="ARBA" id="ARBA00022801"/>
    </source>
</evidence>
<dbReference type="EMBL" id="CAICTM010000091">
    <property type="protein sequence ID" value="CAB9500789.1"/>
    <property type="molecule type" value="Genomic_DNA"/>
</dbReference>
<dbReference type="OrthoDB" id="408631at2759"/>
<comment type="caution">
    <text evidence="3">The sequence shown here is derived from an EMBL/GenBank/DDBJ whole genome shotgun (WGS) entry which is preliminary data.</text>
</comment>
<dbReference type="SUPFAM" id="SSF53474">
    <property type="entry name" value="alpha/beta-Hydrolases"/>
    <property type="match status" value="1"/>
</dbReference>
<dbReference type="PANTHER" id="PTHR48081">
    <property type="entry name" value="AB HYDROLASE SUPERFAMILY PROTEIN C4A8.06C"/>
    <property type="match status" value="1"/>
</dbReference>
<gene>
    <name evidence="3" type="ORF">SEMRO_92_G048030.1</name>
</gene>
<dbReference type="Pfam" id="PF07859">
    <property type="entry name" value="Abhydrolase_3"/>
    <property type="match status" value="1"/>
</dbReference>
<reference evidence="3" key="1">
    <citation type="submission" date="2020-06" db="EMBL/GenBank/DDBJ databases">
        <authorList>
            <consortium name="Plant Systems Biology data submission"/>
        </authorList>
    </citation>
    <scope>NUCLEOTIDE SEQUENCE</scope>
    <source>
        <strain evidence="3">D6</strain>
    </source>
</reference>
<dbReference type="Proteomes" id="UP001153069">
    <property type="component" value="Unassembled WGS sequence"/>
</dbReference>
<dbReference type="GO" id="GO:0004806">
    <property type="term" value="F:triacylglycerol lipase activity"/>
    <property type="evidence" value="ECO:0007669"/>
    <property type="project" value="TreeGrafter"/>
</dbReference>
<sequence>MSLLSLGTISTNKMNSGQLLLWTSIPAVVVYGLSRINWPRTIFRFVFGIVAPTKERFWPSDDPQISPGARGMAWILLAGPPPPHDVQPIRTMMKYFWPNVWPTPPPGTIQVDVVPTPRATSQSLWITPSSCSNTCTQCLIHLHGGGMIAGTTGTERGLAVELARRLGVPVLSVDYRLVPEATIQQAVEDVVTAYQWLRKTHPHLTKLSFLGGSAGAGHSLLAAIRLQELDLDVKPTSLVLSSPGPGMEFLPSQVAATVEETRRTWKHLDKNAPHDGYMAGEFYQFVTSIVYQDPANREYLTQQLSKLSKGKLPPCLVTAGSYEVLLDGVHALVDALQTEQVPVVYKEYWKMQHCHFCFFEFTPEASDALDELILWLNKSWNKE</sequence>
<dbReference type="AlphaFoldDB" id="A0A9N8DHE8"/>
<dbReference type="Gene3D" id="3.40.50.1820">
    <property type="entry name" value="alpha/beta hydrolase"/>
    <property type="match status" value="1"/>
</dbReference>
<keyword evidence="1" id="KW-0378">Hydrolase</keyword>
<dbReference type="PANTHER" id="PTHR48081:SF30">
    <property type="entry name" value="ACETYL-HYDROLASE LIPR-RELATED"/>
    <property type="match status" value="1"/>
</dbReference>
<dbReference type="InterPro" id="IPR050300">
    <property type="entry name" value="GDXG_lipolytic_enzyme"/>
</dbReference>
<evidence type="ECO:0000313" key="4">
    <source>
        <dbReference type="Proteomes" id="UP001153069"/>
    </source>
</evidence>
<feature type="domain" description="Alpha/beta hydrolase fold-3" evidence="2">
    <location>
        <begin position="139"/>
        <end position="355"/>
    </location>
</feature>
<keyword evidence="4" id="KW-1185">Reference proteome</keyword>
<evidence type="ECO:0000313" key="3">
    <source>
        <dbReference type="EMBL" id="CAB9500789.1"/>
    </source>
</evidence>
<organism evidence="3 4">
    <name type="scientific">Seminavis robusta</name>
    <dbReference type="NCBI Taxonomy" id="568900"/>
    <lineage>
        <taxon>Eukaryota</taxon>
        <taxon>Sar</taxon>
        <taxon>Stramenopiles</taxon>
        <taxon>Ochrophyta</taxon>
        <taxon>Bacillariophyta</taxon>
        <taxon>Bacillariophyceae</taxon>
        <taxon>Bacillariophycidae</taxon>
        <taxon>Naviculales</taxon>
        <taxon>Naviculaceae</taxon>
        <taxon>Seminavis</taxon>
    </lineage>
</organism>
<dbReference type="InterPro" id="IPR013094">
    <property type="entry name" value="AB_hydrolase_3"/>
</dbReference>
<accession>A0A9N8DHE8</accession>
<proteinExistence type="predicted"/>
<evidence type="ECO:0000259" key="2">
    <source>
        <dbReference type="Pfam" id="PF07859"/>
    </source>
</evidence>
<protein>
    <submittedName>
        <fullName evidence="3">Acetyl esterase</fullName>
    </submittedName>
</protein>
<dbReference type="InterPro" id="IPR029058">
    <property type="entry name" value="AB_hydrolase_fold"/>
</dbReference>